<keyword evidence="2" id="KW-0489">Methyltransferase</keyword>
<protein>
    <submittedName>
        <fullName evidence="2">Glycine cleavage system aminomethyltransferase T</fullName>
    </submittedName>
</protein>
<comment type="caution">
    <text evidence="2">The sequence shown here is derived from an EMBL/GenBank/DDBJ whole genome shotgun (WGS) entry which is preliminary data.</text>
</comment>
<dbReference type="PANTHER" id="PTHR43757:SF2">
    <property type="entry name" value="AMINOMETHYLTRANSFERASE, MITOCHONDRIAL"/>
    <property type="match status" value="1"/>
</dbReference>
<evidence type="ECO:0000313" key="3">
    <source>
        <dbReference type="Proteomes" id="UP000564496"/>
    </source>
</evidence>
<dbReference type="RefSeq" id="WP_218860786.1">
    <property type="nucleotide sequence ID" value="NZ_JACBZR010000001.1"/>
</dbReference>
<accession>A0A7Z0IS84</accession>
<keyword evidence="3" id="KW-1185">Reference proteome</keyword>
<dbReference type="AlphaFoldDB" id="A0A7Z0IS84"/>
<sequence>MTQQNLEQLIQKSGGNPAKMLRQLPGGPYRFPIPEEEYTNWRDEQESWRTSAILFDQSFHMSDVYFKGPDVKRLFSDTGVNSFRTFGKNKAKQFVAVNPRGKVIADAILFAFADDEYSLVGGPAAANWVQYHSEIGDYDVTVTRDEASMWNPGDRLLFRLQIQGPRALDVVAAAADGALPEIGFFHVGEFTIAGTTVRALNHTMIGTPGLEHTGLEMTGPWTEHDKVYAALVEAGEQFDMRIGGSRSYPTTSNESGWIALPLPAVYSGDDMKAYREWLPAMGFEGQASLGGSFYSENVEDYYVSPYDLGYGRVVKFDHDFIGREALERIAEGPRRRKVWLEWDDADVARVLASSLTAGPERAKFLGLPSAWFSIIHYDKVLSGTDIVGFGMDPVYTVNQRHVTSLAMIDEAKATDGTILTLTWGDEASIGHKLRVETHKETTVRVRVRTTQI</sequence>
<keyword evidence="2" id="KW-0808">Transferase</keyword>
<proteinExistence type="predicted"/>
<dbReference type="SUPFAM" id="SSF103025">
    <property type="entry name" value="Folate-binding domain"/>
    <property type="match status" value="1"/>
</dbReference>
<dbReference type="InterPro" id="IPR006222">
    <property type="entry name" value="GCVT_N"/>
</dbReference>
<dbReference type="EMBL" id="JACBZR010000001">
    <property type="protein sequence ID" value="NYI77691.1"/>
    <property type="molecule type" value="Genomic_DNA"/>
</dbReference>
<reference evidence="2 3" key="1">
    <citation type="submission" date="2020-07" db="EMBL/GenBank/DDBJ databases">
        <title>Sequencing the genomes of 1000 actinobacteria strains.</title>
        <authorList>
            <person name="Klenk H.-P."/>
        </authorList>
    </citation>
    <scope>NUCLEOTIDE SEQUENCE [LARGE SCALE GENOMIC DNA]</scope>
    <source>
        <strain evidence="2 3">DSM 26487</strain>
    </source>
</reference>
<name>A0A7Z0IS84_9ACTN</name>
<organism evidence="2 3">
    <name type="scientific">Nocardioides panzhihuensis</name>
    <dbReference type="NCBI Taxonomy" id="860243"/>
    <lineage>
        <taxon>Bacteria</taxon>
        <taxon>Bacillati</taxon>
        <taxon>Actinomycetota</taxon>
        <taxon>Actinomycetes</taxon>
        <taxon>Propionibacteriales</taxon>
        <taxon>Nocardioidaceae</taxon>
        <taxon>Nocardioides</taxon>
    </lineage>
</organism>
<dbReference type="PANTHER" id="PTHR43757">
    <property type="entry name" value="AMINOMETHYLTRANSFERASE"/>
    <property type="match status" value="1"/>
</dbReference>
<dbReference type="Proteomes" id="UP000564496">
    <property type="component" value="Unassembled WGS sequence"/>
</dbReference>
<dbReference type="Gene3D" id="3.30.1360.120">
    <property type="entry name" value="Probable tRNA modification gtpase trme, domain 1"/>
    <property type="match status" value="1"/>
</dbReference>
<dbReference type="Pfam" id="PF01571">
    <property type="entry name" value="GCV_T"/>
    <property type="match status" value="1"/>
</dbReference>
<evidence type="ECO:0000313" key="2">
    <source>
        <dbReference type="EMBL" id="NYI77691.1"/>
    </source>
</evidence>
<evidence type="ECO:0000259" key="1">
    <source>
        <dbReference type="Pfam" id="PF01571"/>
    </source>
</evidence>
<dbReference type="InterPro" id="IPR028896">
    <property type="entry name" value="GcvT/YgfZ/DmdA"/>
</dbReference>
<dbReference type="GO" id="GO:0008168">
    <property type="term" value="F:methyltransferase activity"/>
    <property type="evidence" value="ECO:0007669"/>
    <property type="project" value="UniProtKB-KW"/>
</dbReference>
<dbReference type="GO" id="GO:0032259">
    <property type="term" value="P:methylation"/>
    <property type="evidence" value="ECO:0007669"/>
    <property type="project" value="UniProtKB-KW"/>
</dbReference>
<dbReference type="InterPro" id="IPR027266">
    <property type="entry name" value="TrmE/GcvT-like"/>
</dbReference>
<gene>
    <name evidence="2" type="ORF">BJ988_002339</name>
</gene>
<feature type="domain" description="GCVT N-terminal" evidence="1">
    <location>
        <begin position="37"/>
        <end position="258"/>
    </location>
</feature>
<dbReference type="GO" id="GO:0005829">
    <property type="term" value="C:cytosol"/>
    <property type="evidence" value="ECO:0007669"/>
    <property type="project" value="TreeGrafter"/>
</dbReference>